<keyword evidence="1" id="KW-0732">Signal</keyword>
<feature type="chain" id="PRO_5025420716" evidence="1">
    <location>
        <begin position="21"/>
        <end position="563"/>
    </location>
</feature>
<dbReference type="OrthoDB" id="3782642at2759"/>
<evidence type="ECO:0000313" key="2">
    <source>
        <dbReference type="EMBL" id="KAF1976558.1"/>
    </source>
</evidence>
<sequence>MKLLRLVTVLVVTAVTAATAFINEDAPVAADVEHPARGEFLARRDGSRKCSYGAFSTCANFYVLCKIKCKAPDSRECQAHCFNQICSSGPEACRHGGQCADKYNCDSKAVTRDGITEAAYTSSHDLDSTPDSDVSLDKEAQPRVSAVRNQVRTEHESSQVLQCQQCVDWMKQCKKTNCVRPWAPECQWECQSRLCKDGPVECRKGGPCASNAKCGKLAEGKSTASELSVDTLAQRSESTDVQGSVSTSTDEPFDCEGWVGGCPQFCNGLPAPVPDCEQECRSIICTAKPECSTKQVCTSNIARAEPFDCGAWVGGCAPFCNGLPVPNCEQECRSMICRAKPECSSKQVCTAKLARDSISTDEPFDCESWISGCPQFCTGLPGVPNCEQECRPIICTAKPECSTKQVCTSKLARDSVPTIEPFDCEGWIAGCPQICTALPGVPDCVDQCRPTICTVKPECSNRPVCDSALAQRAANLPTTCEGWINRCRGMCTGRRDRCEQACRSAICTYRAECGSSSACTGQALGWPSMAEAFALADRIGLNPSGDATPTTLLSVIPGEPTYA</sequence>
<feature type="signal peptide" evidence="1">
    <location>
        <begin position="1"/>
        <end position="20"/>
    </location>
</feature>
<evidence type="ECO:0000256" key="1">
    <source>
        <dbReference type="SAM" id="SignalP"/>
    </source>
</evidence>
<name>A0A6A5VIS5_9PLEO</name>
<dbReference type="AlphaFoldDB" id="A0A6A5VIS5"/>
<accession>A0A6A5VIS5</accession>
<proteinExistence type="predicted"/>
<keyword evidence="3" id="KW-1185">Reference proteome</keyword>
<gene>
    <name evidence="2" type="ORF">BU23DRAFT_596954</name>
</gene>
<reference evidence="2" key="1">
    <citation type="journal article" date="2020" name="Stud. Mycol.">
        <title>101 Dothideomycetes genomes: a test case for predicting lifestyles and emergence of pathogens.</title>
        <authorList>
            <person name="Haridas S."/>
            <person name="Albert R."/>
            <person name="Binder M."/>
            <person name="Bloem J."/>
            <person name="Labutti K."/>
            <person name="Salamov A."/>
            <person name="Andreopoulos B."/>
            <person name="Baker S."/>
            <person name="Barry K."/>
            <person name="Bills G."/>
            <person name="Bluhm B."/>
            <person name="Cannon C."/>
            <person name="Castanera R."/>
            <person name="Culley D."/>
            <person name="Daum C."/>
            <person name="Ezra D."/>
            <person name="Gonzalez J."/>
            <person name="Henrissat B."/>
            <person name="Kuo A."/>
            <person name="Liang C."/>
            <person name="Lipzen A."/>
            <person name="Lutzoni F."/>
            <person name="Magnuson J."/>
            <person name="Mondo S."/>
            <person name="Nolan M."/>
            <person name="Ohm R."/>
            <person name="Pangilinan J."/>
            <person name="Park H.-J."/>
            <person name="Ramirez L."/>
            <person name="Alfaro M."/>
            <person name="Sun H."/>
            <person name="Tritt A."/>
            <person name="Yoshinaga Y."/>
            <person name="Zwiers L.-H."/>
            <person name="Turgeon B."/>
            <person name="Goodwin S."/>
            <person name="Spatafora J."/>
            <person name="Crous P."/>
            <person name="Grigoriev I."/>
        </authorList>
    </citation>
    <scope>NUCLEOTIDE SEQUENCE</scope>
    <source>
        <strain evidence="2">CBS 107.79</strain>
    </source>
</reference>
<dbReference type="EMBL" id="ML976666">
    <property type="protein sequence ID" value="KAF1976558.1"/>
    <property type="molecule type" value="Genomic_DNA"/>
</dbReference>
<organism evidence="2 3">
    <name type="scientific">Bimuria novae-zelandiae CBS 107.79</name>
    <dbReference type="NCBI Taxonomy" id="1447943"/>
    <lineage>
        <taxon>Eukaryota</taxon>
        <taxon>Fungi</taxon>
        <taxon>Dikarya</taxon>
        <taxon>Ascomycota</taxon>
        <taxon>Pezizomycotina</taxon>
        <taxon>Dothideomycetes</taxon>
        <taxon>Pleosporomycetidae</taxon>
        <taxon>Pleosporales</taxon>
        <taxon>Massarineae</taxon>
        <taxon>Didymosphaeriaceae</taxon>
        <taxon>Bimuria</taxon>
    </lineage>
</organism>
<dbReference type="Proteomes" id="UP000800036">
    <property type="component" value="Unassembled WGS sequence"/>
</dbReference>
<evidence type="ECO:0000313" key="3">
    <source>
        <dbReference type="Proteomes" id="UP000800036"/>
    </source>
</evidence>
<protein>
    <submittedName>
        <fullName evidence="2">Uncharacterized protein</fullName>
    </submittedName>
</protein>